<accession>A0A7D8UL98</accession>
<keyword evidence="4" id="KW-1185">Reference proteome</keyword>
<dbReference type="EMBL" id="QGMG01000805">
    <property type="protein sequence ID" value="TVY51482.1"/>
    <property type="molecule type" value="Genomic_DNA"/>
</dbReference>
<dbReference type="Gene3D" id="1.10.287.110">
    <property type="entry name" value="DnaJ domain"/>
    <property type="match status" value="1"/>
</dbReference>
<dbReference type="Proteomes" id="UP000481288">
    <property type="component" value="Unassembled WGS sequence"/>
</dbReference>
<dbReference type="Pfam" id="PF23302">
    <property type="entry name" value="HTH_DNAJC9"/>
    <property type="match status" value="1"/>
</dbReference>
<dbReference type="InterPro" id="IPR056453">
    <property type="entry name" value="HTH_DNAJC9"/>
</dbReference>
<organism evidence="3 4">
    <name type="scientific">Lachnellula cervina</name>
    <dbReference type="NCBI Taxonomy" id="1316786"/>
    <lineage>
        <taxon>Eukaryota</taxon>
        <taxon>Fungi</taxon>
        <taxon>Dikarya</taxon>
        <taxon>Ascomycota</taxon>
        <taxon>Pezizomycotina</taxon>
        <taxon>Leotiomycetes</taxon>
        <taxon>Helotiales</taxon>
        <taxon>Lachnaceae</taxon>
        <taxon>Lachnellula</taxon>
    </lineage>
</organism>
<dbReference type="PROSITE" id="PS50076">
    <property type="entry name" value="DNAJ_2"/>
    <property type="match status" value="1"/>
</dbReference>
<dbReference type="InterPro" id="IPR018253">
    <property type="entry name" value="DnaJ_domain_CS"/>
</dbReference>
<protein>
    <submittedName>
        <fullName evidence="3">Putative J domain-containing protein</fullName>
    </submittedName>
</protein>
<dbReference type="SUPFAM" id="SSF46565">
    <property type="entry name" value="Chaperone J-domain"/>
    <property type="match status" value="1"/>
</dbReference>
<proteinExistence type="predicted"/>
<dbReference type="Pfam" id="PF00226">
    <property type="entry name" value="DnaJ"/>
    <property type="match status" value="2"/>
</dbReference>
<dbReference type="PANTHER" id="PTHR44144:SF1">
    <property type="entry name" value="DNAJ HOMOLOG SUBFAMILY C MEMBER 9"/>
    <property type="match status" value="1"/>
</dbReference>
<dbReference type="InterPro" id="IPR052594">
    <property type="entry name" value="J_domain-containing_protein"/>
</dbReference>
<feature type="compositionally biased region" description="Acidic residues" evidence="1">
    <location>
        <begin position="321"/>
        <end position="330"/>
    </location>
</feature>
<feature type="domain" description="J" evidence="2">
    <location>
        <begin position="27"/>
        <end position="134"/>
    </location>
</feature>
<evidence type="ECO:0000313" key="4">
    <source>
        <dbReference type="Proteomes" id="UP000481288"/>
    </source>
</evidence>
<dbReference type="GO" id="GO:0005737">
    <property type="term" value="C:cytoplasm"/>
    <property type="evidence" value="ECO:0007669"/>
    <property type="project" value="TreeGrafter"/>
</dbReference>
<dbReference type="SMART" id="SM00271">
    <property type="entry name" value="DnaJ"/>
    <property type="match status" value="1"/>
</dbReference>
<sequence>MPRRNRKPLEDRDADNIIDDEEQPTIEPYTVLGIEKSATADEVKSAYRKAALKHHPGMFTFKHPLSPALRKSYSSFEREEHAGILLEVRQLTNHPTDKAPEHRKDEAHTKFQEVAFAYAVLSDSVRRKRYDVTGSTSESVDMDDGFSWAEFYSEQFRDVITADSIEVFSRGYKGSDEEKDDLLNAYTRFKGKWSGIYETVILSDPLKDEERFRGIIDEAIKEGEVKVYSLYKNESEKQKTSRMQAANRDGKAAMAHAKKLGVYDKLFGKGEEGESDGESALAAMIQKRQVARGSFLDNLEAKYAAETRKPPGKKGKKRVTDDEDEDEEDGGMPSEEAFQAAAAKLKGGKKYASDGRKSKRTKR</sequence>
<gene>
    <name evidence="3" type="ORF">LCER1_G006254</name>
</gene>
<dbReference type="InterPro" id="IPR036869">
    <property type="entry name" value="J_dom_sf"/>
</dbReference>
<dbReference type="CDD" id="cd06257">
    <property type="entry name" value="DnaJ"/>
    <property type="match status" value="1"/>
</dbReference>
<evidence type="ECO:0000313" key="3">
    <source>
        <dbReference type="EMBL" id="TVY51482.1"/>
    </source>
</evidence>
<dbReference type="PRINTS" id="PR00625">
    <property type="entry name" value="JDOMAIN"/>
</dbReference>
<dbReference type="GO" id="GO:0005634">
    <property type="term" value="C:nucleus"/>
    <property type="evidence" value="ECO:0007669"/>
    <property type="project" value="TreeGrafter"/>
</dbReference>
<dbReference type="InterPro" id="IPR001623">
    <property type="entry name" value="DnaJ_domain"/>
</dbReference>
<reference evidence="3 4" key="1">
    <citation type="submission" date="2018-05" db="EMBL/GenBank/DDBJ databases">
        <title>Whole genome sequencing for identification of molecular markers to develop diagnostic detection tools for the regulated plant pathogen Lachnellula willkommii.</title>
        <authorList>
            <person name="Giroux E."/>
            <person name="Bilodeau G."/>
        </authorList>
    </citation>
    <scope>NUCLEOTIDE SEQUENCE [LARGE SCALE GENOMIC DNA]</scope>
    <source>
        <strain evidence="3 4">CBS 625.97</strain>
    </source>
</reference>
<name>A0A7D8UL98_9HELO</name>
<dbReference type="OrthoDB" id="110024at2759"/>
<feature type="region of interest" description="Disordered" evidence="1">
    <location>
        <begin position="302"/>
        <end position="363"/>
    </location>
</feature>
<dbReference type="PANTHER" id="PTHR44144">
    <property type="entry name" value="DNAJ HOMOLOG SUBFAMILY C MEMBER 9"/>
    <property type="match status" value="1"/>
</dbReference>
<comment type="caution">
    <text evidence="3">The sequence shown here is derived from an EMBL/GenBank/DDBJ whole genome shotgun (WGS) entry which is preliminary data.</text>
</comment>
<feature type="region of interest" description="Disordered" evidence="1">
    <location>
        <begin position="1"/>
        <end position="24"/>
    </location>
</feature>
<dbReference type="GO" id="GO:0031072">
    <property type="term" value="F:heat shock protein binding"/>
    <property type="evidence" value="ECO:0007669"/>
    <property type="project" value="TreeGrafter"/>
</dbReference>
<evidence type="ECO:0000256" key="1">
    <source>
        <dbReference type="SAM" id="MobiDB-lite"/>
    </source>
</evidence>
<dbReference type="AlphaFoldDB" id="A0A7D8UL98"/>
<dbReference type="PROSITE" id="PS00636">
    <property type="entry name" value="DNAJ_1"/>
    <property type="match status" value="1"/>
</dbReference>
<evidence type="ECO:0000259" key="2">
    <source>
        <dbReference type="PROSITE" id="PS50076"/>
    </source>
</evidence>